<keyword evidence="6 12" id="KW-0479">Metal-binding</keyword>
<evidence type="ECO:0000256" key="11">
    <source>
        <dbReference type="ARBA" id="ARBA00023136"/>
    </source>
</evidence>
<keyword evidence="9 12" id="KW-1133">Transmembrane helix</keyword>
<gene>
    <name evidence="14" type="primary">htpX2</name>
    <name evidence="12" type="synonym">htpX</name>
    <name evidence="14" type="ORF">GCM10007964_22210</name>
</gene>
<feature type="binding site" evidence="12">
    <location>
        <position position="136"/>
    </location>
    <ligand>
        <name>Zn(2+)</name>
        <dbReference type="ChEBI" id="CHEBI:29105"/>
        <note>catalytic</note>
    </ligand>
</feature>
<dbReference type="AlphaFoldDB" id="A0A917R061"/>
<dbReference type="GO" id="GO:0004222">
    <property type="term" value="F:metalloendopeptidase activity"/>
    <property type="evidence" value="ECO:0007669"/>
    <property type="project" value="UniProtKB-UniRule"/>
</dbReference>
<evidence type="ECO:0000256" key="2">
    <source>
        <dbReference type="ARBA" id="ARBA00009779"/>
    </source>
</evidence>
<reference evidence="14" key="2">
    <citation type="submission" date="2020-09" db="EMBL/GenBank/DDBJ databases">
        <authorList>
            <person name="Sun Q."/>
            <person name="Ohkuma M."/>
        </authorList>
    </citation>
    <scope>NUCLEOTIDE SEQUENCE</scope>
    <source>
        <strain evidence="14">JCM 13064</strain>
    </source>
</reference>
<dbReference type="Proteomes" id="UP000645217">
    <property type="component" value="Unassembled WGS sequence"/>
</dbReference>
<dbReference type="EC" id="3.4.24.-" evidence="12"/>
<keyword evidence="4 12" id="KW-0645">Protease</keyword>
<dbReference type="GO" id="GO:0008270">
    <property type="term" value="F:zinc ion binding"/>
    <property type="evidence" value="ECO:0007669"/>
    <property type="project" value="UniProtKB-UniRule"/>
</dbReference>
<feature type="transmembrane region" description="Helical" evidence="12">
    <location>
        <begin position="177"/>
        <end position="198"/>
    </location>
</feature>
<dbReference type="GO" id="GO:0006508">
    <property type="term" value="P:proteolysis"/>
    <property type="evidence" value="ECO:0007669"/>
    <property type="project" value="UniProtKB-KW"/>
</dbReference>
<feature type="transmembrane region" description="Helical" evidence="12">
    <location>
        <begin position="142"/>
        <end position="165"/>
    </location>
</feature>
<evidence type="ECO:0000256" key="8">
    <source>
        <dbReference type="ARBA" id="ARBA00022833"/>
    </source>
</evidence>
<dbReference type="HAMAP" id="MF_00188">
    <property type="entry name" value="Pept_M48_protease_HtpX"/>
    <property type="match status" value="1"/>
</dbReference>
<dbReference type="GO" id="GO:0005886">
    <property type="term" value="C:plasma membrane"/>
    <property type="evidence" value="ECO:0007669"/>
    <property type="project" value="UniProtKB-SubCell"/>
</dbReference>
<evidence type="ECO:0000256" key="1">
    <source>
        <dbReference type="ARBA" id="ARBA00004651"/>
    </source>
</evidence>
<organism evidence="14 15">
    <name type="scientific">Sphaerisporangium melleum</name>
    <dbReference type="NCBI Taxonomy" id="321316"/>
    <lineage>
        <taxon>Bacteria</taxon>
        <taxon>Bacillati</taxon>
        <taxon>Actinomycetota</taxon>
        <taxon>Actinomycetes</taxon>
        <taxon>Streptosporangiales</taxon>
        <taxon>Streptosporangiaceae</taxon>
        <taxon>Sphaerisporangium</taxon>
    </lineage>
</organism>
<dbReference type="PANTHER" id="PTHR43221">
    <property type="entry name" value="PROTEASE HTPX"/>
    <property type="match status" value="1"/>
</dbReference>
<evidence type="ECO:0000313" key="15">
    <source>
        <dbReference type="Proteomes" id="UP000645217"/>
    </source>
</evidence>
<dbReference type="InterPro" id="IPR022919">
    <property type="entry name" value="Pept_M48_protease_HtpX"/>
</dbReference>
<feature type="binding site" evidence="12">
    <location>
        <position position="132"/>
    </location>
    <ligand>
        <name>Zn(2+)</name>
        <dbReference type="ChEBI" id="CHEBI:29105"/>
        <note>catalytic</note>
    </ligand>
</feature>
<feature type="binding site" evidence="12">
    <location>
        <position position="203"/>
    </location>
    <ligand>
        <name>Zn(2+)</name>
        <dbReference type="ChEBI" id="CHEBI:29105"/>
        <note>catalytic</note>
    </ligand>
</feature>
<sequence>MHNNGLRTAVLMGALSALILLVGSWLGGGPGVQVAVLVALGTNAVAYFFSDRIALSAMRARPVGEVEEPVLYRIVRELSTDARQPMPRLYLSPTPQPNAFATGRNPRNASVCLTYGAMRLLNERELRGVIAHELSHVYNRDILISSIAAALATIITYCSYLAVFFGGSADDEDGPGFVGALLMMILGPVAAGMIQMAISRSREFQADESAALLTGDPLGLASALRKIELGARDLPLPEESRLTSASHLMIANPFRGAGVGRLFSTHPSTAARVARLERMAGYRR</sequence>
<dbReference type="InterPro" id="IPR050083">
    <property type="entry name" value="HtpX_protease"/>
</dbReference>
<feature type="transmembrane region" description="Helical" evidence="12">
    <location>
        <begin position="32"/>
        <end position="49"/>
    </location>
</feature>
<dbReference type="Pfam" id="PF01435">
    <property type="entry name" value="Peptidase_M48"/>
    <property type="match status" value="1"/>
</dbReference>
<proteinExistence type="inferred from homology"/>
<evidence type="ECO:0000256" key="10">
    <source>
        <dbReference type="ARBA" id="ARBA00023049"/>
    </source>
</evidence>
<keyword evidence="7 12" id="KW-0378">Hydrolase</keyword>
<evidence type="ECO:0000256" key="7">
    <source>
        <dbReference type="ARBA" id="ARBA00022801"/>
    </source>
</evidence>
<dbReference type="InterPro" id="IPR001915">
    <property type="entry name" value="Peptidase_M48"/>
</dbReference>
<keyword evidence="3 12" id="KW-1003">Cell membrane</keyword>
<comment type="subcellular location">
    <subcellularLocation>
        <location evidence="1 12">Cell membrane</location>
        <topology evidence="1 12">Multi-pass membrane protein</topology>
    </subcellularLocation>
</comment>
<accession>A0A917R061</accession>
<feature type="transmembrane region" description="Helical" evidence="12">
    <location>
        <begin position="9"/>
        <end position="26"/>
    </location>
</feature>
<evidence type="ECO:0000256" key="3">
    <source>
        <dbReference type="ARBA" id="ARBA00022475"/>
    </source>
</evidence>
<keyword evidence="15" id="KW-1185">Reference proteome</keyword>
<comment type="cofactor">
    <cofactor evidence="12">
        <name>Zn(2+)</name>
        <dbReference type="ChEBI" id="CHEBI:29105"/>
    </cofactor>
    <text evidence="12">Binds 1 zinc ion per subunit.</text>
</comment>
<evidence type="ECO:0000256" key="12">
    <source>
        <dbReference type="HAMAP-Rule" id="MF_00188"/>
    </source>
</evidence>
<evidence type="ECO:0000256" key="9">
    <source>
        <dbReference type="ARBA" id="ARBA00022989"/>
    </source>
</evidence>
<evidence type="ECO:0000256" key="4">
    <source>
        <dbReference type="ARBA" id="ARBA00022670"/>
    </source>
</evidence>
<keyword evidence="10 12" id="KW-0482">Metalloprotease</keyword>
<evidence type="ECO:0000313" key="14">
    <source>
        <dbReference type="EMBL" id="GGK79138.1"/>
    </source>
</evidence>
<protein>
    <recommendedName>
        <fullName evidence="12">Protease HtpX homolog</fullName>
        <ecNumber evidence="12">3.4.24.-</ecNumber>
    </recommendedName>
</protein>
<feature type="active site" evidence="12">
    <location>
        <position position="133"/>
    </location>
</feature>
<dbReference type="NCBIfam" id="NF002839">
    <property type="entry name" value="PRK03072.1"/>
    <property type="match status" value="1"/>
</dbReference>
<dbReference type="PANTHER" id="PTHR43221:SF1">
    <property type="entry name" value="PROTEASE HTPX"/>
    <property type="match status" value="1"/>
</dbReference>
<comment type="caution">
    <text evidence="14">The sequence shown here is derived from an EMBL/GenBank/DDBJ whole genome shotgun (WGS) entry which is preliminary data.</text>
</comment>
<comment type="similarity">
    <text evidence="2 12">Belongs to the peptidase M48B family.</text>
</comment>
<dbReference type="Gene3D" id="3.30.2010.10">
    <property type="entry name" value="Metalloproteases ('zincins'), catalytic domain"/>
    <property type="match status" value="1"/>
</dbReference>
<keyword evidence="8 12" id="KW-0862">Zinc</keyword>
<keyword evidence="5 12" id="KW-0812">Transmembrane</keyword>
<dbReference type="EMBL" id="BMNT01000010">
    <property type="protein sequence ID" value="GGK79138.1"/>
    <property type="molecule type" value="Genomic_DNA"/>
</dbReference>
<dbReference type="CDD" id="cd07336">
    <property type="entry name" value="M48B_HtpX_like"/>
    <property type="match status" value="1"/>
</dbReference>
<dbReference type="RefSeq" id="WP_189162885.1">
    <property type="nucleotide sequence ID" value="NZ_BMNT01000010.1"/>
</dbReference>
<feature type="domain" description="Peptidase M48" evidence="13">
    <location>
        <begin position="68"/>
        <end position="279"/>
    </location>
</feature>
<evidence type="ECO:0000259" key="13">
    <source>
        <dbReference type="Pfam" id="PF01435"/>
    </source>
</evidence>
<evidence type="ECO:0000256" key="5">
    <source>
        <dbReference type="ARBA" id="ARBA00022692"/>
    </source>
</evidence>
<reference evidence="14" key="1">
    <citation type="journal article" date="2014" name="Int. J. Syst. Evol. Microbiol.">
        <title>Complete genome sequence of Corynebacterium casei LMG S-19264T (=DSM 44701T), isolated from a smear-ripened cheese.</title>
        <authorList>
            <consortium name="US DOE Joint Genome Institute (JGI-PGF)"/>
            <person name="Walter F."/>
            <person name="Albersmeier A."/>
            <person name="Kalinowski J."/>
            <person name="Ruckert C."/>
        </authorList>
    </citation>
    <scope>NUCLEOTIDE SEQUENCE</scope>
    <source>
        <strain evidence="14">JCM 13064</strain>
    </source>
</reference>
<name>A0A917R061_9ACTN</name>
<evidence type="ECO:0000256" key="6">
    <source>
        <dbReference type="ARBA" id="ARBA00022723"/>
    </source>
</evidence>
<keyword evidence="11 12" id="KW-0472">Membrane</keyword>